<evidence type="ECO:0000313" key="1">
    <source>
        <dbReference type="EMBL" id="MFC4387537.1"/>
    </source>
</evidence>
<organism evidence="1 2">
    <name type="scientific">Gracilibacillus marinus</name>
    <dbReference type="NCBI Taxonomy" id="630535"/>
    <lineage>
        <taxon>Bacteria</taxon>
        <taxon>Bacillati</taxon>
        <taxon>Bacillota</taxon>
        <taxon>Bacilli</taxon>
        <taxon>Bacillales</taxon>
        <taxon>Bacillaceae</taxon>
        <taxon>Gracilibacillus</taxon>
    </lineage>
</organism>
<comment type="caution">
    <text evidence="1">The sequence shown here is derived from an EMBL/GenBank/DDBJ whole genome shotgun (WGS) entry which is preliminary data.</text>
</comment>
<reference evidence="2" key="1">
    <citation type="journal article" date="2019" name="Int. J. Syst. Evol. Microbiol.">
        <title>The Global Catalogue of Microorganisms (GCM) 10K type strain sequencing project: providing services to taxonomists for standard genome sequencing and annotation.</title>
        <authorList>
            <consortium name="The Broad Institute Genomics Platform"/>
            <consortium name="The Broad Institute Genome Sequencing Center for Infectious Disease"/>
            <person name="Wu L."/>
            <person name="Ma J."/>
        </authorList>
    </citation>
    <scope>NUCLEOTIDE SEQUENCE [LARGE SCALE GENOMIC DNA]</scope>
    <source>
        <strain evidence="2">KACC 14058</strain>
    </source>
</reference>
<evidence type="ECO:0000313" key="2">
    <source>
        <dbReference type="Proteomes" id="UP001595880"/>
    </source>
</evidence>
<accession>A0ABV8VUF0</accession>
<keyword evidence="2" id="KW-1185">Reference proteome</keyword>
<proteinExistence type="predicted"/>
<dbReference type="EMBL" id="JBHSDV010000001">
    <property type="protein sequence ID" value="MFC4387537.1"/>
    <property type="molecule type" value="Genomic_DNA"/>
</dbReference>
<dbReference type="Proteomes" id="UP001595880">
    <property type="component" value="Unassembled WGS sequence"/>
</dbReference>
<protein>
    <submittedName>
        <fullName evidence="1">Uncharacterized protein</fullName>
    </submittedName>
</protein>
<dbReference type="RefSeq" id="WP_390197509.1">
    <property type="nucleotide sequence ID" value="NZ_JBHSDV010000001.1"/>
</dbReference>
<gene>
    <name evidence="1" type="ORF">ACFOZ1_06880</name>
</gene>
<sequence>MSRFIMQTRYTSQLIIRVYDRLWDINYLLIGQQIFKIGDDDNLGELNGFIFTKWDAIEKGYYEVRNFKSTQKRAPKF</sequence>
<name>A0ABV8VUF0_9BACI</name>